<dbReference type="EMBL" id="ASPP01005711">
    <property type="protein sequence ID" value="ETO30028.1"/>
    <property type="molecule type" value="Genomic_DNA"/>
</dbReference>
<dbReference type="PROSITE" id="PS00915">
    <property type="entry name" value="PI3_4_KINASE_1"/>
    <property type="match status" value="1"/>
</dbReference>
<accession>X6NVW1</accession>
<reference evidence="9 10" key="1">
    <citation type="journal article" date="2013" name="Curr. Biol.">
        <title>The Genome of the Foraminiferan Reticulomyxa filosa.</title>
        <authorList>
            <person name="Glockner G."/>
            <person name="Hulsmann N."/>
            <person name="Schleicher M."/>
            <person name="Noegel A.A."/>
            <person name="Eichinger L."/>
            <person name="Gallinger C."/>
            <person name="Pawlowski J."/>
            <person name="Sierra R."/>
            <person name="Euteneuer U."/>
            <person name="Pillet L."/>
            <person name="Moustafa A."/>
            <person name="Platzer M."/>
            <person name="Groth M."/>
            <person name="Szafranski K."/>
            <person name="Schliwa M."/>
        </authorList>
    </citation>
    <scope>NUCLEOTIDE SEQUENCE [LARGE SCALE GENOMIC DNA]</scope>
</reference>
<dbReference type="Proteomes" id="UP000023152">
    <property type="component" value="Unassembled WGS sequence"/>
</dbReference>
<evidence type="ECO:0000259" key="7">
    <source>
        <dbReference type="PROSITE" id="PS50290"/>
    </source>
</evidence>
<dbReference type="GO" id="GO:0005737">
    <property type="term" value="C:cytoplasm"/>
    <property type="evidence" value="ECO:0007669"/>
    <property type="project" value="TreeGrafter"/>
</dbReference>
<dbReference type="InterPro" id="IPR000403">
    <property type="entry name" value="PI3/4_kinase_cat_dom"/>
</dbReference>
<dbReference type="AlphaFoldDB" id="X6NVW1"/>
<dbReference type="InterPro" id="IPR011009">
    <property type="entry name" value="Kinase-like_dom_sf"/>
</dbReference>
<feature type="transmembrane region" description="Helical" evidence="6">
    <location>
        <begin position="211"/>
        <end position="231"/>
    </location>
</feature>
<dbReference type="PROSITE" id="PS00916">
    <property type="entry name" value="PI3_4_KINASE_2"/>
    <property type="match status" value="1"/>
</dbReference>
<keyword evidence="4" id="KW-0418">Kinase</keyword>
<keyword evidence="10" id="KW-1185">Reference proteome</keyword>
<gene>
    <name evidence="9" type="ORF">RFI_07091</name>
</gene>
<dbReference type="OrthoDB" id="381190at2759"/>
<dbReference type="GO" id="GO:0031932">
    <property type="term" value="C:TORC2 complex"/>
    <property type="evidence" value="ECO:0007669"/>
    <property type="project" value="TreeGrafter"/>
</dbReference>
<dbReference type="InterPro" id="IPR036940">
    <property type="entry name" value="PI3/4_kinase_cat_sf"/>
</dbReference>
<evidence type="ECO:0000256" key="6">
    <source>
        <dbReference type="SAM" id="Phobius"/>
    </source>
</evidence>
<dbReference type="SMART" id="SM01343">
    <property type="entry name" value="FATC"/>
    <property type="match status" value="1"/>
</dbReference>
<dbReference type="SUPFAM" id="SSF56112">
    <property type="entry name" value="Protein kinase-like (PK-like)"/>
    <property type="match status" value="1"/>
</dbReference>
<keyword evidence="6" id="KW-0812">Transmembrane</keyword>
<dbReference type="InterPro" id="IPR003152">
    <property type="entry name" value="FATC_dom"/>
</dbReference>
<dbReference type="GO" id="GO:0031929">
    <property type="term" value="P:TOR signaling"/>
    <property type="evidence" value="ECO:0007669"/>
    <property type="project" value="TreeGrafter"/>
</dbReference>
<dbReference type="InterPro" id="IPR050517">
    <property type="entry name" value="DDR_Repair_Kinase"/>
</dbReference>
<dbReference type="GO" id="GO:0004674">
    <property type="term" value="F:protein serine/threonine kinase activity"/>
    <property type="evidence" value="ECO:0007669"/>
    <property type="project" value="UniProtKB-EC"/>
</dbReference>
<organism evidence="9 10">
    <name type="scientific">Reticulomyxa filosa</name>
    <dbReference type="NCBI Taxonomy" id="46433"/>
    <lineage>
        <taxon>Eukaryota</taxon>
        <taxon>Sar</taxon>
        <taxon>Rhizaria</taxon>
        <taxon>Retaria</taxon>
        <taxon>Foraminifera</taxon>
        <taxon>Monothalamids</taxon>
        <taxon>Reticulomyxidae</taxon>
        <taxon>Reticulomyxa</taxon>
    </lineage>
</organism>
<evidence type="ECO:0000256" key="3">
    <source>
        <dbReference type="ARBA" id="ARBA00022741"/>
    </source>
</evidence>
<sequence length="526" mass="59277">MDTKQKPRKLKILGTDGLSYQFLLKGREDLRQDERVMQLFGLVNNLLSHLGLNIHVYSVIPLGINCGMIEWIPNTDTLHQLIQEYRESNGLIFGIEHALIREEYENFDELSMIHKLEIFNRILPQTNGDDVANLMWNKSHSAELWLNRRITYTRSLAVMSMVGYILGLGDRHPSNLMIHRYSGKLIHIDFGDCFEVAMRRDKLPERVPFRLTRMLITGLFVCLFVCLFVAMEVSGIEGNFRITCENVIELLRSHKESLMAVLEAFVYDPLINWKLLEEDVPSAITAPANSNVADVVGANENMDEPIVASNIARQSTPNSQASSLDVNEMKTTPNISHTITNSYKKNIQVLERKSTKGLSGVHIGSIGGHFTPPHLSEEKSFENATATSIHRMSSFGRSRVSRIYSSILAGALQFNLNYLTDSDEEEMIGVGAVGVKGDDMQGTNDRGIANGNESNEKAKAVIRRVSLKLRGKEFLDDDMLLLSDETHRKFNNSNGYNVKEQVSKLIIEATSPENLCQAYLGWCPLW</sequence>
<dbReference type="GO" id="GO:0005634">
    <property type="term" value="C:nucleus"/>
    <property type="evidence" value="ECO:0007669"/>
    <property type="project" value="TreeGrafter"/>
</dbReference>
<dbReference type="PROSITE" id="PS51190">
    <property type="entry name" value="FATC"/>
    <property type="match status" value="1"/>
</dbReference>
<dbReference type="Pfam" id="PF02260">
    <property type="entry name" value="FATC"/>
    <property type="match status" value="1"/>
</dbReference>
<dbReference type="CDD" id="cd05169">
    <property type="entry name" value="PIKKc_TOR"/>
    <property type="match status" value="1"/>
</dbReference>
<protein>
    <recommendedName>
        <fullName evidence="1">non-specific serine/threonine protein kinase</fullName>
        <ecNumber evidence="1">2.7.11.1</ecNumber>
    </recommendedName>
</protein>
<evidence type="ECO:0000313" key="10">
    <source>
        <dbReference type="Proteomes" id="UP000023152"/>
    </source>
</evidence>
<dbReference type="EC" id="2.7.11.1" evidence="1"/>
<name>X6NVW1_RETFI</name>
<dbReference type="Pfam" id="PF00454">
    <property type="entry name" value="PI3_PI4_kinase"/>
    <property type="match status" value="1"/>
</dbReference>
<dbReference type="PANTHER" id="PTHR11139:SF9">
    <property type="entry name" value="SERINE_THREONINE-PROTEIN KINASE MTOR"/>
    <property type="match status" value="1"/>
</dbReference>
<evidence type="ECO:0000256" key="4">
    <source>
        <dbReference type="ARBA" id="ARBA00022777"/>
    </source>
</evidence>
<proteinExistence type="predicted"/>
<dbReference type="PROSITE" id="PS50290">
    <property type="entry name" value="PI3_4_KINASE_3"/>
    <property type="match status" value="1"/>
</dbReference>
<feature type="domain" description="FATC" evidence="8">
    <location>
        <begin position="494"/>
        <end position="526"/>
    </location>
</feature>
<evidence type="ECO:0000256" key="5">
    <source>
        <dbReference type="ARBA" id="ARBA00022840"/>
    </source>
</evidence>
<dbReference type="SMART" id="SM00146">
    <property type="entry name" value="PI3Kc"/>
    <property type="match status" value="1"/>
</dbReference>
<dbReference type="Gene3D" id="1.10.1070.11">
    <property type="entry name" value="Phosphatidylinositol 3-/4-kinase, catalytic domain"/>
    <property type="match status" value="1"/>
</dbReference>
<evidence type="ECO:0000256" key="2">
    <source>
        <dbReference type="ARBA" id="ARBA00022679"/>
    </source>
</evidence>
<keyword evidence="6" id="KW-0472">Membrane</keyword>
<dbReference type="GO" id="GO:0016242">
    <property type="term" value="P:negative regulation of macroautophagy"/>
    <property type="evidence" value="ECO:0007669"/>
    <property type="project" value="TreeGrafter"/>
</dbReference>
<dbReference type="Gene3D" id="3.30.1010.10">
    <property type="entry name" value="Phosphatidylinositol 3-kinase Catalytic Subunit, Chain A, domain 4"/>
    <property type="match status" value="1"/>
</dbReference>
<comment type="caution">
    <text evidence="9">The sequence shown here is derived from an EMBL/GenBank/DDBJ whole genome shotgun (WGS) entry which is preliminary data.</text>
</comment>
<dbReference type="GO" id="GO:0005524">
    <property type="term" value="F:ATP binding"/>
    <property type="evidence" value="ECO:0007669"/>
    <property type="project" value="UniProtKB-KW"/>
</dbReference>
<evidence type="ECO:0000313" key="9">
    <source>
        <dbReference type="EMBL" id="ETO30028.1"/>
    </source>
</evidence>
<feature type="domain" description="PI3K/PI4K catalytic" evidence="7">
    <location>
        <begin position="1"/>
        <end position="314"/>
    </location>
</feature>
<dbReference type="GO" id="GO:0031931">
    <property type="term" value="C:TORC1 complex"/>
    <property type="evidence" value="ECO:0007669"/>
    <property type="project" value="TreeGrafter"/>
</dbReference>
<dbReference type="InterPro" id="IPR026683">
    <property type="entry name" value="TOR_cat"/>
</dbReference>
<dbReference type="InterPro" id="IPR018936">
    <property type="entry name" value="PI3/4_kinase_CS"/>
</dbReference>
<dbReference type="PANTHER" id="PTHR11139">
    <property type="entry name" value="ATAXIA TELANGIECTASIA MUTATED ATM -RELATED"/>
    <property type="match status" value="1"/>
</dbReference>
<evidence type="ECO:0000256" key="1">
    <source>
        <dbReference type="ARBA" id="ARBA00012513"/>
    </source>
</evidence>
<keyword evidence="2" id="KW-0808">Transferase</keyword>
<keyword evidence="6" id="KW-1133">Transmembrane helix</keyword>
<keyword evidence="3" id="KW-0547">Nucleotide-binding</keyword>
<evidence type="ECO:0000259" key="8">
    <source>
        <dbReference type="PROSITE" id="PS51190"/>
    </source>
</evidence>
<keyword evidence="5" id="KW-0067">ATP-binding</keyword>